<dbReference type="EMBL" id="WHNX01000031">
    <property type="protein sequence ID" value="MPW26906.1"/>
    <property type="molecule type" value="Genomic_DNA"/>
</dbReference>
<organism evidence="9 10">
    <name type="scientific">Alkalibaculum sporogenes</name>
    <dbReference type="NCBI Taxonomy" id="2655001"/>
    <lineage>
        <taxon>Bacteria</taxon>
        <taxon>Bacillati</taxon>
        <taxon>Bacillota</taxon>
        <taxon>Clostridia</taxon>
        <taxon>Eubacteriales</taxon>
        <taxon>Eubacteriaceae</taxon>
        <taxon>Alkalibaculum</taxon>
    </lineage>
</organism>
<comment type="similarity">
    <text evidence="7">Belongs to the binding-protein-dependent transport system permease family.</text>
</comment>
<keyword evidence="3" id="KW-1003">Cell membrane</keyword>
<evidence type="ECO:0000313" key="10">
    <source>
        <dbReference type="Proteomes" id="UP000440004"/>
    </source>
</evidence>
<evidence type="ECO:0000259" key="8">
    <source>
        <dbReference type="PROSITE" id="PS50928"/>
    </source>
</evidence>
<keyword evidence="2 7" id="KW-0813">Transport</keyword>
<dbReference type="Proteomes" id="UP000440004">
    <property type="component" value="Unassembled WGS sequence"/>
</dbReference>
<keyword evidence="5 7" id="KW-1133">Transmembrane helix</keyword>
<keyword evidence="10" id="KW-1185">Reference proteome</keyword>
<accession>A0A6A7KBY5</accession>
<evidence type="ECO:0000256" key="3">
    <source>
        <dbReference type="ARBA" id="ARBA00022475"/>
    </source>
</evidence>
<protein>
    <submittedName>
        <fullName evidence="9">ABC transporter permease subunit</fullName>
    </submittedName>
</protein>
<dbReference type="CDD" id="cd06261">
    <property type="entry name" value="TM_PBP2"/>
    <property type="match status" value="1"/>
</dbReference>
<evidence type="ECO:0000256" key="1">
    <source>
        <dbReference type="ARBA" id="ARBA00004651"/>
    </source>
</evidence>
<dbReference type="AlphaFoldDB" id="A0A6A7KBY5"/>
<feature type="transmembrane region" description="Helical" evidence="7">
    <location>
        <begin position="117"/>
        <end position="136"/>
    </location>
</feature>
<evidence type="ECO:0000256" key="5">
    <source>
        <dbReference type="ARBA" id="ARBA00022989"/>
    </source>
</evidence>
<reference evidence="9 10" key="1">
    <citation type="submission" date="2019-10" db="EMBL/GenBank/DDBJ databases">
        <title>Alkalibaculum tamaniensis sp.nov., a new alkaliphilic acetogen, isolated on methoxylated aromatics from a mud volcano.</title>
        <authorList>
            <person name="Khomyakova M.A."/>
            <person name="Merkel A.Y."/>
            <person name="Bonch-Osmolovskaya E.A."/>
            <person name="Slobodkin A.I."/>
        </authorList>
    </citation>
    <scope>NUCLEOTIDE SEQUENCE [LARGE SCALE GENOMIC DNA]</scope>
    <source>
        <strain evidence="9 10">M08DMB</strain>
    </source>
</reference>
<feature type="transmembrane region" description="Helical" evidence="7">
    <location>
        <begin position="91"/>
        <end position="111"/>
    </location>
</feature>
<dbReference type="InterPro" id="IPR000515">
    <property type="entry name" value="MetI-like"/>
</dbReference>
<dbReference type="Gene3D" id="1.10.3720.10">
    <property type="entry name" value="MetI-like"/>
    <property type="match status" value="1"/>
</dbReference>
<comment type="caution">
    <text evidence="9">The sequence shown here is derived from an EMBL/GenBank/DDBJ whole genome shotgun (WGS) entry which is preliminary data.</text>
</comment>
<evidence type="ECO:0000313" key="9">
    <source>
        <dbReference type="EMBL" id="MPW26906.1"/>
    </source>
</evidence>
<evidence type="ECO:0000256" key="6">
    <source>
        <dbReference type="ARBA" id="ARBA00023136"/>
    </source>
</evidence>
<dbReference type="Pfam" id="PF00528">
    <property type="entry name" value="BPD_transp_1"/>
    <property type="match status" value="1"/>
</dbReference>
<dbReference type="RefSeq" id="WP_152806068.1">
    <property type="nucleotide sequence ID" value="NZ_WHNX01000031.1"/>
</dbReference>
<dbReference type="PROSITE" id="PS50928">
    <property type="entry name" value="ABC_TM1"/>
    <property type="match status" value="1"/>
</dbReference>
<dbReference type="SUPFAM" id="SSF161098">
    <property type="entry name" value="MetI-like"/>
    <property type="match status" value="1"/>
</dbReference>
<dbReference type="PANTHER" id="PTHR30151">
    <property type="entry name" value="ALKANE SULFONATE ABC TRANSPORTER-RELATED, MEMBRANE SUBUNIT"/>
    <property type="match status" value="1"/>
</dbReference>
<dbReference type="GO" id="GO:0005886">
    <property type="term" value="C:plasma membrane"/>
    <property type="evidence" value="ECO:0007669"/>
    <property type="project" value="UniProtKB-SubCell"/>
</dbReference>
<evidence type="ECO:0000256" key="4">
    <source>
        <dbReference type="ARBA" id="ARBA00022692"/>
    </source>
</evidence>
<keyword evidence="4 7" id="KW-0812">Transmembrane</keyword>
<feature type="transmembrane region" description="Helical" evidence="7">
    <location>
        <begin position="59"/>
        <end position="79"/>
    </location>
</feature>
<feature type="domain" description="ABC transmembrane type-1" evidence="8">
    <location>
        <begin position="51"/>
        <end position="235"/>
    </location>
</feature>
<name>A0A6A7KBY5_9FIRM</name>
<dbReference type="PANTHER" id="PTHR30151:SF0">
    <property type="entry name" value="ABC TRANSPORTER PERMEASE PROTEIN MJ0413-RELATED"/>
    <property type="match status" value="1"/>
</dbReference>
<evidence type="ECO:0000256" key="2">
    <source>
        <dbReference type="ARBA" id="ARBA00022448"/>
    </source>
</evidence>
<gene>
    <name evidence="9" type="ORF">GC105_14060</name>
</gene>
<feature type="transmembrane region" description="Helical" evidence="7">
    <location>
        <begin position="182"/>
        <end position="202"/>
    </location>
</feature>
<evidence type="ECO:0000256" key="7">
    <source>
        <dbReference type="RuleBase" id="RU363032"/>
    </source>
</evidence>
<keyword evidence="6 7" id="KW-0472">Membrane</keyword>
<comment type="subcellular location">
    <subcellularLocation>
        <location evidence="1 7">Cell membrane</location>
        <topology evidence="1 7">Multi-pass membrane protein</topology>
    </subcellularLocation>
</comment>
<sequence>MNKKKLIVSTILLLVMWHVASLILNKNILPSPLKVVPHLLSIFNSKLIIHIFYSFSRIIFGILFGIAIGWPMGIIVGYFKKADDYISPIIYFIYPIPKIALLPIFMLLFGLGEFTKIFIIFLIVLFQIIVNIRDCIKDLDPTLYYPLNALGSKDSQIIQHILIPASLPSLFSSVRISLGTSIAILFFSETFGTTYGLGYFIMDSMLRINYVEMYSGIVVLSLLGLFLFILIDIISNKYLKWQ</sequence>
<dbReference type="InterPro" id="IPR035906">
    <property type="entry name" value="MetI-like_sf"/>
</dbReference>
<dbReference type="GO" id="GO:0055085">
    <property type="term" value="P:transmembrane transport"/>
    <property type="evidence" value="ECO:0007669"/>
    <property type="project" value="InterPro"/>
</dbReference>
<feature type="transmembrane region" description="Helical" evidence="7">
    <location>
        <begin position="214"/>
        <end position="234"/>
    </location>
</feature>
<proteinExistence type="inferred from homology"/>